<evidence type="ECO:0000313" key="3">
    <source>
        <dbReference type="Proteomes" id="UP000677054"/>
    </source>
</evidence>
<sequence length="453" mass="49792">MQKNRKEGTLIETHREREYGKEKDPRNGKEYDPRYVTGRISATGKEKILEEKRDGSKRWDEKVLRETFVHGHPRSELLAGRQQAFRDLERVRIFGFDRPQAWSPPEGGNGFPRFRAFPPDREGITITRFPPRRGRHNFLFSQFPSDSERSTFMACQRAACPPQYPRCLVADGELQCVASLCFVAPCPESQGCFYTMYENAGRRILCPRCTCPMPLGDPNFRPNGGNVISRLPASEGVSAGIRGLGENFPGLSSPSAQPLTSGGPIPVPQSSPFRCRDDECPRGSECMSIRGEEVCIPLGCPPPSVDCPEDCRIENRLNGACPRCSCPTATCRMQCRPRSRCEVVSGGQEVCVPSECPTPRCPDGCTVRPGMLGFFCPSCNCDRDGEPGSIACGIESCHGEERCAYAGGQGVCVPRGCPDPLCPDVCPVDFIRDANGCLRCLCNAGKLVYSSPI</sequence>
<dbReference type="EMBL" id="CAJPEV010000216">
    <property type="protein sequence ID" value="CAG0882505.1"/>
    <property type="molecule type" value="Genomic_DNA"/>
</dbReference>
<dbReference type="AlphaFoldDB" id="A0A7R8ZZH0"/>
<organism evidence="2">
    <name type="scientific">Darwinula stevensoni</name>
    <dbReference type="NCBI Taxonomy" id="69355"/>
    <lineage>
        <taxon>Eukaryota</taxon>
        <taxon>Metazoa</taxon>
        <taxon>Ecdysozoa</taxon>
        <taxon>Arthropoda</taxon>
        <taxon>Crustacea</taxon>
        <taxon>Oligostraca</taxon>
        <taxon>Ostracoda</taxon>
        <taxon>Podocopa</taxon>
        <taxon>Podocopida</taxon>
        <taxon>Darwinulocopina</taxon>
        <taxon>Darwinuloidea</taxon>
        <taxon>Darwinulidae</taxon>
        <taxon>Darwinula</taxon>
    </lineage>
</organism>
<accession>A0A7R8ZZH0</accession>
<feature type="compositionally biased region" description="Basic and acidic residues" evidence="1">
    <location>
        <begin position="1"/>
        <end position="33"/>
    </location>
</feature>
<proteinExistence type="predicted"/>
<dbReference type="EMBL" id="LR899733">
    <property type="protein sequence ID" value="CAD7242102.1"/>
    <property type="molecule type" value="Genomic_DNA"/>
</dbReference>
<dbReference type="Proteomes" id="UP000677054">
    <property type="component" value="Unassembled WGS sequence"/>
</dbReference>
<keyword evidence="3" id="KW-1185">Reference proteome</keyword>
<feature type="region of interest" description="Disordered" evidence="1">
    <location>
        <begin position="1"/>
        <end position="38"/>
    </location>
</feature>
<feature type="compositionally biased region" description="Polar residues" evidence="1">
    <location>
        <begin position="250"/>
        <end position="260"/>
    </location>
</feature>
<protein>
    <submittedName>
        <fullName evidence="2">Uncharacterized protein</fullName>
    </submittedName>
</protein>
<evidence type="ECO:0000313" key="2">
    <source>
        <dbReference type="EMBL" id="CAD7242102.1"/>
    </source>
</evidence>
<evidence type="ECO:0000256" key="1">
    <source>
        <dbReference type="SAM" id="MobiDB-lite"/>
    </source>
</evidence>
<reference evidence="2" key="1">
    <citation type="submission" date="2020-11" db="EMBL/GenBank/DDBJ databases">
        <authorList>
            <person name="Tran Van P."/>
        </authorList>
    </citation>
    <scope>NUCLEOTIDE SEQUENCE</scope>
</reference>
<name>A0A7R8ZZH0_9CRUS</name>
<feature type="region of interest" description="Disordered" evidence="1">
    <location>
        <begin position="250"/>
        <end position="270"/>
    </location>
</feature>
<gene>
    <name evidence="2" type="ORF">DSTB1V02_LOCUS2075</name>
</gene>
<dbReference type="OrthoDB" id="10639142at2759"/>